<evidence type="ECO:0000256" key="1">
    <source>
        <dbReference type="ARBA" id="ARBA00023235"/>
    </source>
</evidence>
<dbReference type="AlphaFoldDB" id="A0A0F8YA07"/>
<dbReference type="GO" id="GO:0016861">
    <property type="term" value="F:intramolecular oxidoreductase activity, interconverting aldoses and ketoses"/>
    <property type="evidence" value="ECO:0007669"/>
    <property type="project" value="InterPro"/>
</dbReference>
<dbReference type="EMBL" id="LAZR01058160">
    <property type="protein sequence ID" value="KKK70505.1"/>
    <property type="molecule type" value="Genomic_DNA"/>
</dbReference>
<reference evidence="3" key="1">
    <citation type="journal article" date="2015" name="Nature">
        <title>Complex archaea that bridge the gap between prokaryotes and eukaryotes.</title>
        <authorList>
            <person name="Spang A."/>
            <person name="Saw J.H."/>
            <person name="Jorgensen S.L."/>
            <person name="Zaremba-Niedzwiedzka K."/>
            <person name="Martijn J."/>
            <person name="Lind A.E."/>
            <person name="van Eijk R."/>
            <person name="Schleper C."/>
            <person name="Guy L."/>
            <person name="Ettema T.J."/>
        </authorList>
    </citation>
    <scope>NUCLEOTIDE SEQUENCE</scope>
</reference>
<name>A0A0F8YA07_9ZZZZ</name>
<organism evidence="3">
    <name type="scientific">marine sediment metagenome</name>
    <dbReference type="NCBI Taxonomy" id="412755"/>
    <lineage>
        <taxon>unclassified sequences</taxon>
        <taxon>metagenomes</taxon>
        <taxon>ecological metagenomes</taxon>
    </lineage>
</organism>
<evidence type="ECO:0008006" key="4">
    <source>
        <dbReference type="Google" id="ProtNLM"/>
    </source>
</evidence>
<feature type="non-terminal residue" evidence="3">
    <location>
        <position position="366"/>
    </location>
</feature>
<dbReference type="PANTHER" id="PTHR36120">
    <property type="entry name" value="FUCOSE ISOMERASE"/>
    <property type="match status" value="1"/>
</dbReference>
<gene>
    <name evidence="3" type="ORF">LCGC14_2923310</name>
</gene>
<dbReference type="PANTHER" id="PTHR36120:SF1">
    <property type="entry name" value="L-FUCOSE ISOMERASE C-TERMINAL DOMAIN-CONTAINING PROTEIN"/>
    <property type="match status" value="1"/>
</dbReference>
<proteinExistence type="predicted"/>
<evidence type="ECO:0000256" key="2">
    <source>
        <dbReference type="ARBA" id="ARBA00023277"/>
    </source>
</evidence>
<keyword evidence="2" id="KW-0119">Carbohydrate metabolism</keyword>
<dbReference type="GO" id="GO:0005996">
    <property type="term" value="P:monosaccharide metabolic process"/>
    <property type="evidence" value="ECO:0007669"/>
    <property type="project" value="InterPro"/>
</dbReference>
<keyword evidence="1" id="KW-0413">Isomerase</keyword>
<sequence length="366" mass="41310">MALFTKTTEKPTFGIIVGNRDVFPDRLAKEGRLEIVEVLKNLRYNYVILDEHDTKFGCVETYEDARKCAELFKENKSKIEGIVIILPNFGDEKGVANTLKLAKLNVPVLIQASADDIPKMDRINRRDAFCGKISVTNILYQNGIPFTLTKYHTCSITSNLFKQDLKRFGKICKIVNKLRNARLGQIGTRPNAFETVRYSEKILEFNGISIEPIDLSEIFGMVEKLEDGDQKVQKKIEFIKNYTSTKKFPKDSINKLAKLAVVIENWIVKNNLDGFAFQCWPSIQDNFGVVPCVVLSMFSEGLVPAACEADVSGLVGMLILQIASETPSAILDWNNNYGDNPDKMVLFHCSNFPKSFFIDTKMTVHP</sequence>
<protein>
    <recommendedName>
        <fullName evidence="4">L-fucose isomerase C-terminal domain-containing protein</fullName>
    </recommendedName>
</protein>
<dbReference type="InterPro" id="IPR009015">
    <property type="entry name" value="Fucose_isomerase_N/cen_sf"/>
</dbReference>
<dbReference type="SUPFAM" id="SSF53743">
    <property type="entry name" value="FucI/AraA N-terminal and middle domains"/>
    <property type="match status" value="1"/>
</dbReference>
<accession>A0A0F8YA07</accession>
<evidence type="ECO:0000313" key="3">
    <source>
        <dbReference type="EMBL" id="KKK70505.1"/>
    </source>
</evidence>
<comment type="caution">
    <text evidence="3">The sequence shown here is derived from an EMBL/GenBank/DDBJ whole genome shotgun (WGS) entry which is preliminary data.</text>
</comment>
<dbReference type="GO" id="GO:0005737">
    <property type="term" value="C:cytoplasm"/>
    <property type="evidence" value="ECO:0007669"/>
    <property type="project" value="InterPro"/>
</dbReference>